<reference evidence="16" key="1">
    <citation type="journal article" date="2023" name="Commun. Biol.">
        <title>Genome analysis of Parmales, the sister group of diatoms, reveals the evolutionary specialization of diatoms from phago-mixotrophs to photoautotrophs.</title>
        <authorList>
            <person name="Ban H."/>
            <person name="Sato S."/>
            <person name="Yoshikawa S."/>
            <person name="Yamada K."/>
            <person name="Nakamura Y."/>
            <person name="Ichinomiya M."/>
            <person name="Sato N."/>
            <person name="Blanc-Mathieu R."/>
            <person name="Endo H."/>
            <person name="Kuwata A."/>
            <person name="Ogata H."/>
        </authorList>
    </citation>
    <scope>NUCLEOTIDE SEQUENCE [LARGE SCALE GENOMIC DNA]</scope>
    <source>
        <strain evidence="16">NIES 3701</strain>
    </source>
</reference>
<evidence type="ECO:0000313" key="15">
    <source>
        <dbReference type="EMBL" id="GMH83245.1"/>
    </source>
</evidence>
<comment type="pathway">
    <text evidence="2">Nitrogen metabolism; nitrate reduction (assimilation).</text>
</comment>
<dbReference type="GO" id="GO:0046872">
    <property type="term" value="F:metal ion binding"/>
    <property type="evidence" value="ECO:0007669"/>
    <property type="project" value="UniProtKB-KW"/>
</dbReference>
<dbReference type="PROSITE" id="PS00365">
    <property type="entry name" value="NIR_SIR"/>
    <property type="match status" value="1"/>
</dbReference>
<dbReference type="GO" id="GO:0048307">
    <property type="term" value="F:ferredoxin-nitrite reductase activity"/>
    <property type="evidence" value="ECO:0007669"/>
    <property type="project" value="UniProtKB-EC"/>
</dbReference>
<dbReference type="SUPFAM" id="SSF55124">
    <property type="entry name" value="Nitrite/Sulfite reductase N-terminal domain-like"/>
    <property type="match status" value="2"/>
</dbReference>
<dbReference type="InterPro" id="IPR036136">
    <property type="entry name" value="Nit/Sulf_reduc_fer-like_dom_sf"/>
</dbReference>
<evidence type="ECO:0000256" key="1">
    <source>
        <dbReference type="ARBA" id="ARBA00001929"/>
    </source>
</evidence>
<keyword evidence="5" id="KW-0349">Heme</keyword>
<feature type="domain" description="Nitrite/Sulfite reductase ferredoxin-like" evidence="14">
    <location>
        <begin position="352"/>
        <end position="408"/>
    </location>
</feature>
<keyword evidence="16" id="KW-1185">Reference proteome</keyword>
<name>A0A9W7BBR4_9STRA</name>
<dbReference type="InterPro" id="IPR005117">
    <property type="entry name" value="NiRdtase/SiRdtase_haem-b_fer"/>
</dbReference>
<comment type="cofactor">
    <cofactor evidence="1">
        <name>siroheme</name>
        <dbReference type="ChEBI" id="CHEBI:60052"/>
    </cofactor>
</comment>
<evidence type="ECO:0000259" key="13">
    <source>
        <dbReference type="Pfam" id="PF01077"/>
    </source>
</evidence>
<dbReference type="InterPro" id="IPR006067">
    <property type="entry name" value="NO2/SO3_Rdtase_4Fe4S_dom"/>
</dbReference>
<feature type="domain" description="Nitrite/Sulfite reductase ferredoxin-like" evidence="14">
    <location>
        <begin position="80"/>
        <end position="147"/>
    </location>
</feature>
<dbReference type="SUPFAM" id="SSF56014">
    <property type="entry name" value="Nitrite and sulphite reductase 4Fe-4S domain-like"/>
    <property type="match status" value="2"/>
</dbReference>
<proteinExistence type="inferred from homology"/>
<keyword evidence="6" id="KW-0479">Metal-binding</keyword>
<feature type="domain" description="Nitrite/sulphite reductase 4Fe-4S" evidence="13">
    <location>
        <begin position="424"/>
        <end position="540"/>
    </location>
</feature>
<dbReference type="Gene3D" id="3.90.480.20">
    <property type="match status" value="1"/>
</dbReference>
<dbReference type="Pfam" id="PF03460">
    <property type="entry name" value="NIR_SIR_ferr"/>
    <property type="match status" value="2"/>
</dbReference>
<evidence type="ECO:0000256" key="6">
    <source>
        <dbReference type="ARBA" id="ARBA00022723"/>
    </source>
</evidence>
<keyword evidence="8" id="KW-0408">Iron</keyword>
<evidence type="ECO:0000256" key="12">
    <source>
        <dbReference type="ARBA" id="ARBA00048538"/>
    </source>
</evidence>
<feature type="domain" description="Nitrite/sulphite reductase 4Fe-4S" evidence="13">
    <location>
        <begin position="158"/>
        <end position="317"/>
    </location>
</feature>
<dbReference type="InterPro" id="IPR045854">
    <property type="entry name" value="NO2/SO3_Rdtase_4Fe4S_sf"/>
</dbReference>
<dbReference type="Pfam" id="PF01077">
    <property type="entry name" value="NIR_SIR"/>
    <property type="match status" value="2"/>
</dbReference>
<evidence type="ECO:0000256" key="4">
    <source>
        <dbReference type="ARBA" id="ARBA00022485"/>
    </source>
</evidence>
<dbReference type="GO" id="GO:0051539">
    <property type="term" value="F:4 iron, 4 sulfur cluster binding"/>
    <property type="evidence" value="ECO:0007669"/>
    <property type="project" value="UniProtKB-KW"/>
</dbReference>
<dbReference type="Gene3D" id="3.30.413.10">
    <property type="entry name" value="Sulfite Reductase Hemoprotein, domain 1"/>
    <property type="match status" value="2"/>
</dbReference>
<dbReference type="InterPro" id="IPR051329">
    <property type="entry name" value="NIR_SIR_4Fe-4S"/>
</dbReference>
<dbReference type="EMBL" id="BRXY01000279">
    <property type="protein sequence ID" value="GMH83245.1"/>
    <property type="molecule type" value="Genomic_DNA"/>
</dbReference>
<evidence type="ECO:0000256" key="7">
    <source>
        <dbReference type="ARBA" id="ARBA00023002"/>
    </source>
</evidence>
<dbReference type="EC" id="1.7.7.1" evidence="10"/>
<accession>A0A9W7BBR4</accession>
<evidence type="ECO:0000256" key="9">
    <source>
        <dbReference type="ARBA" id="ARBA00023014"/>
    </source>
</evidence>
<sequence length="549" mass="60353">MNSVSKGSDMANSYLSDETITRCESGSKEEKVKLSKDVTSAWSDIDTFAAAIRSGKTSWEEISPDDMDIRLKWAGLLHRRKRTPGKFMMRLKVPNGIVTSEQMRFYGESVEGFEEDVGVVDITTRQNIQLRGVTVEAASTIIAGLHALNQTSFHSALDNVRNIVGSPLAGISPTEILNTIPLTTKINDMLIRSPDGTFGNPRFANLPRKFNIALSGGDDDFSHCNINDLGFHACKSSEGELGFNLDVGGYMSIKRVAESVPLNLWVPEESVVKICESVLTVFRDEGERKNRQKARLMWLIEEYGVEKFTERILEEAGGKEEGGFKDRQEHVIRENYVRQEILGVHAQDEERSRVGLHIPTGRLTRYSCKAIADLADKYSDGEIRLTVCQNIILPNVLNSDLIALEADVNLIDNVDFSAGLIEGNVVSCTGAQFCGLAMVETKANARRVSARLEELVTVPKAVRMHWTGCPNSCGQAQCGDIGLMGAPARKEIDGKKVAVPGVNIFVGGKIGENPFLQLEPRIKGVPLDGEEVVDVLAEILVKDFGAVRR</sequence>
<keyword evidence="4" id="KW-0004">4Fe-4S</keyword>
<dbReference type="OrthoDB" id="432685at2759"/>
<evidence type="ECO:0000256" key="10">
    <source>
        <dbReference type="ARBA" id="ARBA00038893"/>
    </source>
</evidence>
<evidence type="ECO:0000256" key="3">
    <source>
        <dbReference type="ARBA" id="ARBA00010429"/>
    </source>
</evidence>
<evidence type="ECO:0000256" key="5">
    <source>
        <dbReference type="ARBA" id="ARBA00022617"/>
    </source>
</evidence>
<evidence type="ECO:0000256" key="8">
    <source>
        <dbReference type="ARBA" id="ARBA00023004"/>
    </source>
</evidence>
<keyword evidence="9" id="KW-0411">Iron-sulfur</keyword>
<dbReference type="GO" id="GO:0020037">
    <property type="term" value="F:heme binding"/>
    <property type="evidence" value="ECO:0007669"/>
    <property type="project" value="InterPro"/>
</dbReference>
<protein>
    <recommendedName>
        <fullName evidence="11">Ferredoxin--nitrite reductase, chloroplastic</fullName>
        <ecNumber evidence="10">1.7.7.1</ecNumber>
    </recommendedName>
</protein>
<dbReference type="AlphaFoldDB" id="A0A9W7BBR4"/>
<dbReference type="PANTHER" id="PTHR32439">
    <property type="entry name" value="FERREDOXIN--NITRITE REDUCTASE, CHLOROPLASTIC"/>
    <property type="match status" value="1"/>
</dbReference>
<evidence type="ECO:0000259" key="14">
    <source>
        <dbReference type="Pfam" id="PF03460"/>
    </source>
</evidence>
<comment type="similarity">
    <text evidence="3">Belongs to the nitrite and sulfite reductase 4Fe-4S domain family.</text>
</comment>
<comment type="catalytic activity">
    <reaction evidence="12">
        <text>6 oxidized [2Fe-2S]-[ferredoxin] + NH4(+) + 2 H2O = nitrite + 6 reduced [2Fe-2S]-[ferredoxin] + 8 H(+)</text>
        <dbReference type="Rhea" id="RHEA:18041"/>
        <dbReference type="Rhea" id="RHEA-COMP:10000"/>
        <dbReference type="Rhea" id="RHEA-COMP:10001"/>
        <dbReference type="ChEBI" id="CHEBI:15377"/>
        <dbReference type="ChEBI" id="CHEBI:15378"/>
        <dbReference type="ChEBI" id="CHEBI:16301"/>
        <dbReference type="ChEBI" id="CHEBI:28938"/>
        <dbReference type="ChEBI" id="CHEBI:33737"/>
        <dbReference type="ChEBI" id="CHEBI:33738"/>
        <dbReference type="EC" id="1.7.7.1"/>
    </reaction>
</comment>
<gene>
    <name evidence="15" type="ORF">TrST_g5141</name>
</gene>
<organism evidence="15 16">
    <name type="scientific">Triparma strigata</name>
    <dbReference type="NCBI Taxonomy" id="1606541"/>
    <lineage>
        <taxon>Eukaryota</taxon>
        <taxon>Sar</taxon>
        <taxon>Stramenopiles</taxon>
        <taxon>Ochrophyta</taxon>
        <taxon>Bolidophyceae</taxon>
        <taxon>Parmales</taxon>
        <taxon>Triparmaceae</taxon>
        <taxon>Triparma</taxon>
    </lineage>
</organism>
<evidence type="ECO:0000256" key="11">
    <source>
        <dbReference type="ARBA" id="ARBA00040459"/>
    </source>
</evidence>
<evidence type="ECO:0000313" key="16">
    <source>
        <dbReference type="Proteomes" id="UP001165085"/>
    </source>
</evidence>
<dbReference type="Proteomes" id="UP001165085">
    <property type="component" value="Unassembled WGS sequence"/>
</dbReference>
<dbReference type="PRINTS" id="PR00397">
    <property type="entry name" value="SIROHAEM"/>
</dbReference>
<comment type="caution">
    <text evidence="15">The sequence shown here is derived from an EMBL/GenBank/DDBJ whole genome shotgun (WGS) entry which is preliminary data.</text>
</comment>
<keyword evidence="7" id="KW-0560">Oxidoreductase</keyword>
<evidence type="ECO:0000256" key="2">
    <source>
        <dbReference type="ARBA" id="ARBA00005096"/>
    </source>
</evidence>
<dbReference type="InterPro" id="IPR006066">
    <property type="entry name" value="NO2/SO3_Rdtase_FeS/sirohaem_BS"/>
</dbReference>
<dbReference type="PANTHER" id="PTHR32439:SF0">
    <property type="entry name" value="FERREDOXIN--NITRITE REDUCTASE, CHLOROPLASTIC"/>
    <property type="match status" value="1"/>
</dbReference>